<dbReference type="PANTHER" id="PTHR40076:SF1">
    <property type="entry name" value="MEMBRANE PROTEIN"/>
    <property type="match status" value="1"/>
</dbReference>
<evidence type="ECO:0000313" key="2">
    <source>
        <dbReference type="EMBL" id="TKI86901.1"/>
    </source>
</evidence>
<dbReference type="AlphaFoldDB" id="A0A4U3AHR5"/>
<evidence type="ECO:0000256" key="1">
    <source>
        <dbReference type="SAM" id="Phobius"/>
    </source>
</evidence>
<proteinExistence type="predicted"/>
<organism evidence="2 3">
    <name type="scientific">Bacillus wiedmannii</name>
    <dbReference type="NCBI Taxonomy" id="1890302"/>
    <lineage>
        <taxon>Bacteria</taxon>
        <taxon>Bacillati</taxon>
        <taxon>Bacillota</taxon>
        <taxon>Bacilli</taxon>
        <taxon>Bacillales</taxon>
        <taxon>Bacillaceae</taxon>
        <taxon>Bacillus</taxon>
        <taxon>Bacillus cereus group</taxon>
    </lineage>
</organism>
<dbReference type="EMBL" id="SZON01002458">
    <property type="protein sequence ID" value="TKI86901.1"/>
    <property type="molecule type" value="Genomic_DNA"/>
</dbReference>
<accession>A0A4U3AHR5</accession>
<gene>
    <name evidence="2" type="ORF">FC699_29740</name>
</gene>
<name>A0A4U3AHR5_9BACI</name>
<evidence type="ECO:0000313" key="3">
    <source>
        <dbReference type="Proteomes" id="UP000305222"/>
    </source>
</evidence>
<feature type="non-terminal residue" evidence="2">
    <location>
        <position position="1"/>
    </location>
</feature>
<reference evidence="2 3" key="1">
    <citation type="journal article" date="2019" name="Environ. Microbiol.">
        <title>An active ?-lactamase is a part of an orchestrated cell wall stress resistance network of Bacillus subtilis and related rhizosphere species.</title>
        <authorList>
            <person name="Bucher T."/>
            <person name="Keren-Paz A."/>
            <person name="Hausser J."/>
            <person name="Olender T."/>
            <person name="Cytryn E."/>
            <person name="Kolodkin-Gal I."/>
        </authorList>
    </citation>
    <scope>NUCLEOTIDE SEQUENCE [LARGE SCALE GENOMIC DNA]</scope>
    <source>
        <strain evidence="2 3">I5</strain>
    </source>
</reference>
<dbReference type="InterPro" id="IPR010380">
    <property type="entry name" value="DUF975"/>
</dbReference>
<keyword evidence="1" id="KW-1133">Transmembrane helix</keyword>
<feature type="transmembrane region" description="Helical" evidence="1">
    <location>
        <begin position="21"/>
        <end position="46"/>
    </location>
</feature>
<keyword evidence="1" id="KW-0472">Membrane</keyword>
<dbReference type="Proteomes" id="UP000305222">
    <property type="component" value="Unassembled WGS sequence"/>
</dbReference>
<comment type="caution">
    <text evidence="2">The sequence shown here is derived from an EMBL/GenBank/DDBJ whole genome shotgun (WGS) entry which is preliminary data.</text>
</comment>
<dbReference type="PANTHER" id="PTHR40076">
    <property type="entry name" value="MEMBRANE PROTEIN-RELATED"/>
    <property type="match status" value="1"/>
</dbReference>
<dbReference type="Pfam" id="PF06161">
    <property type="entry name" value="DUF975"/>
    <property type="match status" value="1"/>
</dbReference>
<protein>
    <submittedName>
        <fullName evidence="2">DUF975 family protein</fullName>
    </submittedName>
</protein>
<keyword evidence="1" id="KW-0812">Transmembrane</keyword>
<sequence>EAIKKSKMMMKGHKLDLFITWLSFIGWFILGSLVGMFTLNLPYLWISPYYTTTVSHFYLNLVNRTNDSKEVPVINIQK</sequence>